<evidence type="ECO:0000313" key="11">
    <source>
        <dbReference type="Proteomes" id="UP000252585"/>
    </source>
</evidence>
<organism evidence="10 11">
    <name type="scientific">Saliterribacillus persicus</name>
    <dbReference type="NCBI Taxonomy" id="930114"/>
    <lineage>
        <taxon>Bacteria</taxon>
        <taxon>Bacillati</taxon>
        <taxon>Bacillota</taxon>
        <taxon>Bacilli</taxon>
        <taxon>Bacillales</taxon>
        <taxon>Bacillaceae</taxon>
        <taxon>Saliterribacillus</taxon>
    </lineage>
</organism>
<dbReference type="Pfam" id="PF25198">
    <property type="entry name" value="Spore_GerAC_N"/>
    <property type="match status" value="1"/>
</dbReference>
<dbReference type="EMBL" id="QPJJ01000013">
    <property type="protein sequence ID" value="RCW64589.1"/>
    <property type="molecule type" value="Genomic_DNA"/>
</dbReference>
<accession>A0A368XA60</accession>
<evidence type="ECO:0000259" key="9">
    <source>
        <dbReference type="Pfam" id="PF25198"/>
    </source>
</evidence>
<dbReference type="PANTHER" id="PTHR35789">
    <property type="entry name" value="SPORE GERMINATION PROTEIN B3"/>
    <property type="match status" value="1"/>
</dbReference>
<evidence type="ECO:0000256" key="5">
    <source>
        <dbReference type="ARBA" id="ARBA00023136"/>
    </source>
</evidence>
<keyword evidence="5" id="KW-0472">Membrane</keyword>
<dbReference type="Gene3D" id="6.20.190.10">
    <property type="entry name" value="Nutrient germinant receptor protein C, domain 1"/>
    <property type="match status" value="1"/>
</dbReference>
<evidence type="ECO:0000313" key="10">
    <source>
        <dbReference type="EMBL" id="RCW64589.1"/>
    </source>
</evidence>
<dbReference type="InterPro" id="IPR046953">
    <property type="entry name" value="Spore_GerAC-like_C"/>
</dbReference>
<keyword evidence="3" id="KW-0309">Germination</keyword>
<comment type="similarity">
    <text evidence="2">Belongs to the GerABKC lipoprotein family.</text>
</comment>
<evidence type="ECO:0000259" key="8">
    <source>
        <dbReference type="Pfam" id="PF05504"/>
    </source>
</evidence>
<dbReference type="RefSeq" id="WP_114353934.1">
    <property type="nucleotide sequence ID" value="NZ_QPJJ01000013.1"/>
</dbReference>
<dbReference type="PANTHER" id="PTHR35789:SF1">
    <property type="entry name" value="SPORE GERMINATION PROTEIN B3"/>
    <property type="match status" value="1"/>
</dbReference>
<dbReference type="InterPro" id="IPR057336">
    <property type="entry name" value="GerAC_N"/>
</dbReference>
<evidence type="ECO:0000256" key="7">
    <source>
        <dbReference type="ARBA" id="ARBA00023288"/>
    </source>
</evidence>
<feature type="domain" description="Spore germination GerAC-like C-terminal" evidence="8">
    <location>
        <begin position="229"/>
        <end position="395"/>
    </location>
</feature>
<keyword evidence="11" id="KW-1185">Reference proteome</keyword>
<evidence type="ECO:0000256" key="6">
    <source>
        <dbReference type="ARBA" id="ARBA00023139"/>
    </source>
</evidence>
<name>A0A368XA60_9BACI</name>
<evidence type="ECO:0000256" key="3">
    <source>
        <dbReference type="ARBA" id="ARBA00022544"/>
    </source>
</evidence>
<feature type="domain" description="Spore germination protein N-terminal" evidence="9">
    <location>
        <begin position="22"/>
        <end position="194"/>
    </location>
</feature>
<dbReference type="Pfam" id="PF05504">
    <property type="entry name" value="Spore_GerAC"/>
    <property type="match status" value="1"/>
</dbReference>
<evidence type="ECO:0000256" key="2">
    <source>
        <dbReference type="ARBA" id="ARBA00007886"/>
    </source>
</evidence>
<gene>
    <name evidence="10" type="ORF">DFR57_11376</name>
</gene>
<keyword evidence="6" id="KW-0564">Palmitate</keyword>
<evidence type="ECO:0000256" key="1">
    <source>
        <dbReference type="ARBA" id="ARBA00004635"/>
    </source>
</evidence>
<comment type="caution">
    <text evidence="10">The sequence shown here is derived from an EMBL/GenBank/DDBJ whole genome shotgun (WGS) entry which is preliminary data.</text>
</comment>
<reference evidence="10 11" key="1">
    <citation type="submission" date="2018-07" db="EMBL/GenBank/DDBJ databases">
        <title>Genomic Encyclopedia of Type Strains, Phase IV (KMG-IV): sequencing the most valuable type-strain genomes for metagenomic binning, comparative biology and taxonomic classification.</title>
        <authorList>
            <person name="Goeker M."/>
        </authorList>
    </citation>
    <scope>NUCLEOTIDE SEQUENCE [LARGE SCALE GENOMIC DNA]</scope>
    <source>
        <strain evidence="10 11">DSM 27696</strain>
    </source>
</reference>
<dbReference type="OrthoDB" id="9816067at2"/>
<dbReference type="GO" id="GO:0009847">
    <property type="term" value="P:spore germination"/>
    <property type="evidence" value="ECO:0007669"/>
    <property type="project" value="InterPro"/>
</dbReference>
<comment type="subcellular location">
    <subcellularLocation>
        <location evidence="1">Membrane</location>
        <topology evidence="1">Lipid-anchor</topology>
    </subcellularLocation>
</comment>
<dbReference type="Proteomes" id="UP000252585">
    <property type="component" value="Unassembled WGS sequence"/>
</dbReference>
<dbReference type="Gene3D" id="3.30.300.210">
    <property type="entry name" value="Nutrient germinant receptor protein C, domain 3"/>
    <property type="match status" value="1"/>
</dbReference>
<dbReference type="AlphaFoldDB" id="A0A368XA60"/>
<keyword evidence="7" id="KW-0449">Lipoprotein</keyword>
<dbReference type="InterPro" id="IPR008844">
    <property type="entry name" value="Spore_GerAC-like"/>
</dbReference>
<sequence>MRKKNIFLICIFIMVFPSGCNDRQELEQQSYVVAIGVDKAEEEDKYDFTYQIANPEVGSSSSQGGTNEPPSEIVTITGNDVLTATYTANAFVSKKITLDHTKVIIVSEELARDENFLRVLQAAARTPQIRRGVELIVSKEKAREFIQLNKPVTETRPHKYFLSILNRVTRSGLSPNSELHRFFQITEGDADLFLSTYASAIPSEEGEGNEDEYLAGQIPKLGGSPTQFMGAAVFKEGIMIDTLNGHETRLVNILDPTMDIENFITTFKDPIEPKFRVSIGYSQDKDPNISITYNKDKPSLIEVTVDFKAEVIAIPSLVDYSQNPDYQKRLINQIISELEEQTNKLIEKSQKEYGTDPFYWSLFVRKHFLDVKAYEKADWNKVIYPNAKIKVRYNLQNLEFGKMLNDTSLEEVRD</sequence>
<dbReference type="GO" id="GO:0016020">
    <property type="term" value="C:membrane"/>
    <property type="evidence" value="ECO:0007669"/>
    <property type="project" value="UniProtKB-SubCell"/>
</dbReference>
<dbReference type="InterPro" id="IPR038501">
    <property type="entry name" value="Spore_GerAC_C_sf"/>
</dbReference>
<evidence type="ECO:0000256" key="4">
    <source>
        <dbReference type="ARBA" id="ARBA00022729"/>
    </source>
</evidence>
<protein>
    <submittedName>
        <fullName evidence="10">Ger(X)C family germination protein</fullName>
    </submittedName>
</protein>
<dbReference type="NCBIfam" id="TIGR02887">
    <property type="entry name" value="spore_ger_x_C"/>
    <property type="match status" value="1"/>
</dbReference>
<keyword evidence="4" id="KW-0732">Signal</keyword>
<proteinExistence type="inferred from homology"/>